<dbReference type="AlphaFoldDB" id="A0A2P5WIU9"/>
<evidence type="ECO:0000313" key="1">
    <source>
        <dbReference type="EMBL" id="PPR90994.1"/>
    </source>
</evidence>
<organism evidence="1 2">
    <name type="scientific">Gossypium barbadense</name>
    <name type="common">Sea Island cotton</name>
    <name type="synonym">Hibiscus barbadensis</name>
    <dbReference type="NCBI Taxonomy" id="3634"/>
    <lineage>
        <taxon>Eukaryota</taxon>
        <taxon>Viridiplantae</taxon>
        <taxon>Streptophyta</taxon>
        <taxon>Embryophyta</taxon>
        <taxon>Tracheophyta</taxon>
        <taxon>Spermatophyta</taxon>
        <taxon>Magnoliopsida</taxon>
        <taxon>eudicotyledons</taxon>
        <taxon>Gunneridae</taxon>
        <taxon>Pentapetalae</taxon>
        <taxon>rosids</taxon>
        <taxon>malvids</taxon>
        <taxon>Malvales</taxon>
        <taxon>Malvaceae</taxon>
        <taxon>Malvoideae</taxon>
        <taxon>Gossypium</taxon>
    </lineage>
</organism>
<gene>
    <name evidence="1" type="ORF">GOBAR_AA29684</name>
</gene>
<sequence length="264" mass="29471">MGMFKFDQGEKPLKGFSRRSVVSDEVPDSISEVGWRKNVEIIGARLRKVVEIDDDLVQNGTGRSILLEIVIWINSGISGSEKFKFSTDLRVAAWRGLWKWGSGLMRSVYGQIVNREGNDKNLGRDEGSVTKVGGVRMGIGKIAEYEVRELGKEKGLVDCFGIKLKEGQAGFQDSMKLVSQNQVKIGIDVERESLKSKCMDDRSSLVKPQAYVSGKSRVDNLMSVQVQNLFDDKLDPITLLKYQNSMQVGKDMVTSEVQDKVELV</sequence>
<accession>A0A2P5WIU9</accession>
<dbReference type="OrthoDB" id="10546462at2759"/>
<reference evidence="1 2" key="1">
    <citation type="submission" date="2015-01" db="EMBL/GenBank/DDBJ databases">
        <title>Genome of allotetraploid Gossypium barbadense reveals genomic plasticity and fiber elongation in cotton evolution.</title>
        <authorList>
            <person name="Chen X."/>
            <person name="Liu X."/>
            <person name="Zhao B."/>
            <person name="Zheng H."/>
            <person name="Hu Y."/>
            <person name="Lu G."/>
            <person name="Yang C."/>
            <person name="Chen J."/>
            <person name="Shan C."/>
            <person name="Zhang L."/>
            <person name="Zhou Y."/>
            <person name="Wang L."/>
            <person name="Guo W."/>
            <person name="Bai Y."/>
            <person name="Ruan J."/>
            <person name="Shangguan X."/>
            <person name="Mao Y."/>
            <person name="Jiang J."/>
            <person name="Zhu Y."/>
            <person name="Lei J."/>
            <person name="Kang H."/>
            <person name="Chen S."/>
            <person name="He X."/>
            <person name="Wang R."/>
            <person name="Wang Y."/>
            <person name="Chen J."/>
            <person name="Wang L."/>
            <person name="Yu S."/>
            <person name="Wang B."/>
            <person name="Wei J."/>
            <person name="Song S."/>
            <person name="Lu X."/>
            <person name="Gao Z."/>
            <person name="Gu W."/>
            <person name="Deng X."/>
            <person name="Ma D."/>
            <person name="Wang S."/>
            <person name="Liang W."/>
            <person name="Fang L."/>
            <person name="Cai C."/>
            <person name="Zhu X."/>
            <person name="Zhou B."/>
            <person name="Zhang Y."/>
            <person name="Chen Z."/>
            <person name="Xu S."/>
            <person name="Zhu R."/>
            <person name="Wang S."/>
            <person name="Zhang T."/>
            <person name="Zhao G."/>
        </authorList>
    </citation>
    <scope>NUCLEOTIDE SEQUENCE [LARGE SCALE GENOMIC DNA]</scope>
    <source>
        <strain evidence="2">cv. Xinhai21</strain>
        <tissue evidence="1">Leaf</tissue>
    </source>
</reference>
<evidence type="ECO:0008006" key="3">
    <source>
        <dbReference type="Google" id="ProtNLM"/>
    </source>
</evidence>
<name>A0A2P5WIU9_GOSBA</name>
<dbReference type="EMBL" id="KZ667461">
    <property type="protein sequence ID" value="PPR90994.1"/>
    <property type="molecule type" value="Genomic_DNA"/>
</dbReference>
<protein>
    <recommendedName>
        <fullName evidence="3">DUF4283 domain-containing protein</fullName>
    </recommendedName>
</protein>
<proteinExistence type="predicted"/>
<dbReference type="Proteomes" id="UP000239757">
    <property type="component" value="Unassembled WGS sequence"/>
</dbReference>
<evidence type="ECO:0000313" key="2">
    <source>
        <dbReference type="Proteomes" id="UP000239757"/>
    </source>
</evidence>